<dbReference type="EMBL" id="JABFTP020000103">
    <property type="protein sequence ID" value="KAL3276332.1"/>
    <property type="molecule type" value="Genomic_DNA"/>
</dbReference>
<evidence type="ECO:0000259" key="2">
    <source>
        <dbReference type="Pfam" id="PF01683"/>
    </source>
</evidence>
<feature type="domain" description="EB" evidence="2">
    <location>
        <begin position="147"/>
        <end position="197"/>
    </location>
</feature>
<dbReference type="InterPro" id="IPR006149">
    <property type="entry name" value="EB_dom"/>
</dbReference>
<evidence type="ECO:0000256" key="1">
    <source>
        <dbReference type="SAM" id="SignalP"/>
    </source>
</evidence>
<dbReference type="AlphaFoldDB" id="A0ABD2NCH6"/>
<dbReference type="PANTHER" id="PTHR39069">
    <property type="entry name" value="ECDYSONE-INDUCIBLE GENE E1, ISOFORM A"/>
    <property type="match status" value="1"/>
</dbReference>
<evidence type="ECO:0000313" key="4">
    <source>
        <dbReference type="Proteomes" id="UP001516400"/>
    </source>
</evidence>
<evidence type="ECO:0000313" key="3">
    <source>
        <dbReference type="EMBL" id="KAL3276332.1"/>
    </source>
</evidence>
<feature type="chain" id="PRO_5044782903" description="EB domain-containing protein" evidence="1">
    <location>
        <begin position="22"/>
        <end position="314"/>
    </location>
</feature>
<organism evidence="3 4">
    <name type="scientific">Cryptolaemus montrouzieri</name>
    <dbReference type="NCBI Taxonomy" id="559131"/>
    <lineage>
        <taxon>Eukaryota</taxon>
        <taxon>Metazoa</taxon>
        <taxon>Ecdysozoa</taxon>
        <taxon>Arthropoda</taxon>
        <taxon>Hexapoda</taxon>
        <taxon>Insecta</taxon>
        <taxon>Pterygota</taxon>
        <taxon>Neoptera</taxon>
        <taxon>Endopterygota</taxon>
        <taxon>Coleoptera</taxon>
        <taxon>Polyphaga</taxon>
        <taxon>Cucujiformia</taxon>
        <taxon>Coccinelloidea</taxon>
        <taxon>Coccinellidae</taxon>
        <taxon>Scymninae</taxon>
        <taxon>Scymnini</taxon>
        <taxon>Cryptolaemus</taxon>
    </lineage>
</organism>
<protein>
    <recommendedName>
        <fullName evidence="2">EB domain-containing protein</fullName>
    </recommendedName>
</protein>
<keyword evidence="1" id="KW-0732">Signal</keyword>
<reference evidence="3 4" key="1">
    <citation type="journal article" date="2021" name="BMC Biol.">
        <title>Horizontally acquired antibacterial genes associated with adaptive radiation of ladybird beetles.</title>
        <authorList>
            <person name="Li H.S."/>
            <person name="Tang X.F."/>
            <person name="Huang Y.H."/>
            <person name="Xu Z.Y."/>
            <person name="Chen M.L."/>
            <person name="Du X.Y."/>
            <person name="Qiu B.Y."/>
            <person name="Chen P.T."/>
            <person name="Zhang W."/>
            <person name="Slipinski A."/>
            <person name="Escalona H.E."/>
            <person name="Waterhouse R.M."/>
            <person name="Zwick A."/>
            <person name="Pang H."/>
        </authorList>
    </citation>
    <scope>NUCLEOTIDE SEQUENCE [LARGE SCALE GENOMIC DNA]</scope>
    <source>
        <strain evidence="3">SYSU2018</strain>
    </source>
</reference>
<sequence>MFVKNIQQICVFSLIVHAAFGRVQKDSDTNYVTVPCIEDAECEYVNGTCINNYCKCSNSFNCKLSTQAIVNKLEERCQSTRDCNIAHAICNEKRECSCKKDFLASQNKRKCLRAASGLGGSCEESVQCYTNIPSTGCHENKCVCQQHMHEHNGSCYKNVRLGDPCQLHGECSLTSYTKCLKSKCECTENYVANGLECLLKANSINFTCFEDIQCQFQLSHGAECSSGVCRCKDLFHFKASSNQCVHDILLNENCRSHYECHQPGTGPSRLECVLGVCKCKSPYLEENGYCISSSTSAIFFKSIVLFLVTMFLIE</sequence>
<comment type="caution">
    <text evidence="3">The sequence shown here is derived from an EMBL/GenBank/DDBJ whole genome shotgun (WGS) entry which is preliminary data.</text>
</comment>
<dbReference type="Proteomes" id="UP001516400">
    <property type="component" value="Unassembled WGS sequence"/>
</dbReference>
<dbReference type="PANTHER" id="PTHR39069:SF8">
    <property type="entry name" value="FI17111P1"/>
    <property type="match status" value="1"/>
</dbReference>
<feature type="signal peptide" evidence="1">
    <location>
        <begin position="1"/>
        <end position="21"/>
    </location>
</feature>
<feature type="domain" description="EB" evidence="2">
    <location>
        <begin position="239"/>
        <end position="290"/>
    </location>
</feature>
<dbReference type="Pfam" id="PF01683">
    <property type="entry name" value="EB"/>
    <property type="match status" value="2"/>
</dbReference>
<accession>A0ABD2NCH6</accession>
<name>A0ABD2NCH6_9CUCU</name>
<proteinExistence type="predicted"/>
<keyword evidence="4" id="KW-1185">Reference proteome</keyword>
<gene>
    <name evidence="3" type="ORF">HHI36_011716</name>
</gene>